<dbReference type="Proteomes" id="UP001217089">
    <property type="component" value="Unassembled WGS sequence"/>
</dbReference>
<dbReference type="EC" id="2.4.2.14" evidence="3 11"/>
<dbReference type="NCBIfam" id="TIGR01134">
    <property type="entry name" value="purF"/>
    <property type="match status" value="1"/>
</dbReference>
<name>A0ABQ9DXB6_TEGGR</name>
<dbReference type="InterPro" id="IPR000836">
    <property type="entry name" value="PRTase_dom"/>
</dbReference>
<dbReference type="EMBL" id="JARBDR010000923">
    <property type="protein sequence ID" value="KAJ8297919.1"/>
    <property type="molecule type" value="Genomic_DNA"/>
</dbReference>
<dbReference type="InterPro" id="IPR017932">
    <property type="entry name" value="GATase_2_dom"/>
</dbReference>
<dbReference type="InterPro" id="IPR029057">
    <property type="entry name" value="PRTase-like"/>
</dbReference>
<evidence type="ECO:0000259" key="12">
    <source>
        <dbReference type="PROSITE" id="PS51278"/>
    </source>
</evidence>
<evidence type="ECO:0000256" key="3">
    <source>
        <dbReference type="ARBA" id="ARBA00011941"/>
    </source>
</evidence>
<protein>
    <recommendedName>
        <fullName evidence="8 11">Amidophosphoribosyltransferase</fullName>
        <shortName evidence="11">ATase</shortName>
        <ecNumber evidence="3 11">2.4.2.14</ecNumber>
    </recommendedName>
    <alternativeName>
        <fullName evidence="9 11">Glutamine phosphoribosylpyrophosphate amidotransferase</fullName>
    </alternativeName>
</protein>
<dbReference type="PANTHER" id="PTHR11907">
    <property type="entry name" value="AMIDOPHOSPHORIBOSYLTRANSFERASE"/>
    <property type="match status" value="1"/>
</dbReference>
<keyword evidence="14" id="KW-1185">Reference proteome</keyword>
<evidence type="ECO:0000256" key="6">
    <source>
        <dbReference type="ARBA" id="ARBA00022755"/>
    </source>
</evidence>
<proteinExistence type="inferred from homology"/>
<keyword evidence="7" id="KW-0315">Glutamine amidotransferase</keyword>
<sequence length="563" mass="62504">MTLMSIRLCNNNYFFPWVEDAEQLQNRYLVVKLFSVTRKGKCSSQNGTRTRDLPNTSGTLYQLRTLTMSDDYGLREHCGVFGCVAAKDWPTQLDVAHTIYLGLIGLQHRGQESAGIVTSMGTENCKFKSKKDMGFVSHVFHEEELLKLRGNLGIGHTRYSTLGESDAKNIQPFVVETLHGLIAVAHNGELINAKSLKTKLLKHGVGLSTGTDSELITQLLTHTPECGEPNGINWIERIKKIMSETLISYSLVIMHDDKLYAVRDPFGNRPLSLGKLLPVSSMSGKKDIEDIDADGWVVSSESCCFNSVAARYYREVLPGEIVELSKDGVRSVYVAPRPEAKPPAMCIFEYVYFARSDSTFEGQMVYMVRQRCGKQLALEAPADADIVSTVPESATPSAMSYANTLGIPYGEVFCKNRYVGRTFIQPNMRLRQLAVAKKFGAITENIKGKKIVLVDDSIVRGNTMIPIVKLLRSEGAKEIHLRVASPPIKHPCYMGINIPTQQELIANRMPIEKMPEYFGADSLVYLSVDGLVRAVQEKMKTATGEGGHCVACLTGKYPVEPEW</sequence>
<comment type="caution">
    <text evidence="13">The sequence shown here is derived from an EMBL/GenBank/DDBJ whole genome shotgun (WGS) entry which is preliminary data.</text>
</comment>
<dbReference type="PIRSF" id="PIRSF000485">
    <property type="entry name" value="Amd_phspho_trans"/>
    <property type="match status" value="1"/>
</dbReference>
<dbReference type="Pfam" id="PF13522">
    <property type="entry name" value="GATase_6"/>
    <property type="match status" value="1"/>
</dbReference>
<keyword evidence="5 11" id="KW-0808">Transferase</keyword>
<evidence type="ECO:0000256" key="11">
    <source>
        <dbReference type="PIRNR" id="PIRNR000485"/>
    </source>
</evidence>
<evidence type="ECO:0000256" key="2">
    <source>
        <dbReference type="ARBA" id="ARBA00010138"/>
    </source>
</evidence>
<dbReference type="PROSITE" id="PS51278">
    <property type="entry name" value="GATASE_TYPE_2"/>
    <property type="match status" value="1"/>
</dbReference>
<gene>
    <name evidence="13" type="ORF">KUTeg_024450</name>
</gene>
<comment type="similarity">
    <text evidence="2 11">In the C-terminal section; belongs to the purine/pyrimidine phosphoribosyltransferase family.</text>
</comment>
<evidence type="ECO:0000256" key="4">
    <source>
        <dbReference type="ARBA" id="ARBA00022676"/>
    </source>
</evidence>
<dbReference type="HAMAP" id="MF_01931">
    <property type="entry name" value="PurF"/>
    <property type="match status" value="1"/>
</dbReference>
<dbReference type="InterPro" id="IPR005854">
    <property type="entry name" value="PurF"/>
</dbReference>
<comment type="catalytic activity">
    <reaction evidence="10">
        <text>5-phospho-beta-D-ribosylamine + L-glutamate + diphosphate = 5-phospho-alpha-D-ribose 1-diphosphate + L-glutamine + H2O</text>
        <dbReference type="Rhea" id="RHEA:14905"/>
        <dbReference type="ChEBI" id="CHEBI:15377"/>
        <dbReference type="ChEBI" id="CHEBI:29985"/>
        <dbReference type="ChEBI" id="CHEBI:33019"/>
        <dbReference type="ChEBI" id="CHEBI:58017"/>
        <dbReference type="ChEBI" id="CHEBI:58359"/>
        <dbReference type="ChEBI" id="CHEBI:58681"/>
        <dbReference type="EC" id="2.4.2.14"/>
    </reaction>
    <physiologicalReaction direction="right-to-left" evidence="10">
        <dbReference type="Rhea" id="RHEA:14907"/>
    </physiologicalReaction>
</comment>
<comment type="pathway">
    <text evidence="1 11">Purine metabolism; IMP biosynthesis via de novo pathway; N(1)-(5-phospho-D-ribosyl)glycinamide from 5-phospho-alpha-D-ribose 1-diphosphate: step 1/2.</text>
</comment>
<accession>A0ABQ9DXB6</accession>
<organism evidence="13 14">
    <name type="scientific">Tegillarca granosa</name>
    <name type="common">Malaysian cockle</name>
    <name type="synonym">Anadara granosa</name>
    <dbReference type="NCBI Taxonomy" id="220873"/>
    <lineage>
        <taxon>Eukaryota</taxon>
        <taxon>Metazoa</taxon>
        <taxon>Spiralia</taxon>
        <taxon>Lophotrochozoa</taxon>
        <taxon>Mollusca</taxon>
        <taxon>Bivalvia</taxon>
        <taxon>Autobranchia</taxon>
        <taxon>Pteriomorphia</taxon>
        <taxon>Arcoida</taxon>
        <taxon>Arcoidea</taxon>
        <taxon>Arcidae</taxon>
        <taxon>Tegillarca</taxon>
    </lineage>
</organism>
<evidence type="ECO:0000256" key="10">
    <source>
        <dbReference type="ARBA" id="ARBA00048545"/>
    </source>
</evidence>
<dbReference type="CDD" id="cd06223">
    <property type="entry name" value="PRTases_typeI"/>
    <property type="match status" value="1"/>
</dbReference>
<evidence type="ECO:0000313" key="13">
    <source>
        <dbReference type="EMBL" id="KAJ8297919.1"/>
    </source>
</evidence>
<evidence type="ECO:0000313" key="14">
    <source>
        <dbReference type="Proteomes" id="UP001217089"/>
    </source>
</evidence>
<dbReference type="InterPro" id="IPR029055">
    <property type="entry name" value="Ntn_hydrolases_N"/>
</dbReference>
<dbReference type="Pfam" id="PF00156">
    <property type="entry name" value="Pribosyltran"/>
    <property type="match status" value="1"/>
</dbReference>
<reference evidence="13 14" key="1">
    <citation type="submission" date="2022-12" db="EMBL/GenBank/DDBJ databases">
        <title>Chromosome-level genome of Tegillarca granosa.</title>
        <authorList>
            <person name="Kim J."/>
        </authorList>
    </citation>
    <scope>NUCLEOTIDE SEQUENCE [LARGE SCALE GENOMIC DNA]</scope>
    <source>
        <strain evidence="13">Teg-2019</strain>
        <tissue evidence="13">Adductor muscle</tissue>
    </source>
</reference>
<dbReference type="Gene3D" id="3.40.50.2020">
    <property type="match status" value="1"/>
</dbReference>
<evidence type="ECO:0000256" key="8">
    <source>
        <dbReference type="ARBA" id="ARBA00033770"/>
    </source>
</evidence>
<evidence type="ECO:0000256" key="7">
    <source>
        <dbReference type="ARBA" id="ARBA00022962"/>
    </source>
</evidence>
<keyword evidence="4 11" id="KW-0328">Glycosyltransferase</keyword>
<evidence type="ECO:0000256" key="9">
    <source>
        <dbReference type="ARBA" id="ARBA00033776"/>
    </source>
</evidence>
<dbReference type="SUPFAM" id="SSF56235">
    <property type="entry name" value="N-terminal nucleophile aminohydrolases (Ntn hydrolases)"/>
    <property type="match status" value="1"/>
</dbReference>
<evidence type="ECO:0000256" key="5">
    <source>
        <dbReference type="ARBA" id="ARBA00022679"/>
    </source>
</evidence>
<dbReference type="SUPFAM" id="SSF53271">
    <property type="entry name" value="PRTase-like"/>
    <property type="match status" value="1"/>
</dbReference>
<dbReference type="CDD" id="cd00715">
    <property type="entry name" value="GPATase_N"/>
    <property type="match status" value="1"/>
</dbReference>
<feature type="domain" description="Glutamine amidotransferase type-2" evidence="12">
    <location>
        <begin position="78"/>
        <end position="327"/>
    </location>
</feature>
<dbReference type="InterPro" id="IPR035584">
    <property type="entry name" value="PurF_N"/>
</dbReference>
<evidence type="ECO:0000256" key="1">
    <source>
        <dbReference type="ARBA" id="ARBA00005209"/>
    </source>
</evidence>
<dbReference type="Gene3D" id="3.60.20.10">
    <property type="entry name" value="Glutamine Phosphoribosylpyrophosphate, subunit 1, domain 1"/>
    <property type="match status" value="1"/>
</dbReference>
<keyword evidence="6 11" id="KW-0658">Purine biosynthesis</keyword>